<reference evidence="1 2" key="1">
    <citation type="submission" date="2016-03" db="EMBL/GenBank/DDBJ databases">
        <title>Characterisation of pf16 and phiPMW: Two novel phages infecting Pseudomonas putida PpG1.</title>
        <authorList>
            <person name="Magill D.J."/>
            <person name="Krylov V.N."/>
            <person name="Shaburova O.V."/>
            <person name="Allen C.C.R."/>
            <person name="McGrath J.W."/>
            <person name="Quinn J.P."/>
            <person name="Kulakov L.A."/>
        </authorList>
    </citation>
    <scope>NUCLEOTIDE SEQUENCE [LARGE SCALE GENOMIC DNA]</scope>
</reference>
<name>A0A1S5R3X2_9CAUD</name>
<evidence type="ECO:0000313" key="1">
    <source>
        <dbReference type="EMBL" id="AND75122.1"/>
    </source>
</evidence>
<protein>
    <submittedName>
        <fullName evidence="1">Uncharacterized protein</fullName>
    </submittedName>
</protein>
<accession>A0A1S5R3X2</accession>
<evidence type="ECO:0000313" key="2">
    <source>
        <dbReference type="Proteomes" id="UP000225821"/>
    </source>
</evidence>
<proteinExistence type="predicted"/>
<keyword evidence="2" id="KW-1185">Reference proteome</keyword>
<gene>
    <name evidence="1" type="ORF">pf16_199</name>
</gene>
<dbReference type="EMBL" id="KU873925">
    <property type="protein sequence ID" value="AND75122.1"/>
    <property type="molecule type" value="Genomic_DNA"/>
</dbReference>
<sequence length="72" mass="8517">MIDLTSLVIVFHFVLLSYSQCNVRKEFEHQNQRLKLLPLWKPLANDKACQGKYNSQAQDYKYANHFETSLIK</sequence>
<organism evidence="1 2">
    <name type="scientific">Pseudomonas phage pf16</name>
    <dbReference type="NCBI Taxonomy" id="1815630"/>
    <lineage>
        <taxon>Viruses</taxon>
        <taxon>Duplodnaviria</taxon>
        <taxon>Heunggongvirae</taxon>
        <taxon>Uroviricota</taxon>
        <taxon>Caudoviricetes</taxon>
        <taxon>Chakrabartyvirus</taxon>
        <taxon>Chakrabartyvirus pf16</taxon>
    </lineage>
</organism>
<dbReference type="Proteomes" id="UP000225821">
    <property type="component" value="Segment"/>
</dbReference>